<dbReference type="InterPro" id="IPR029526">
    <property type="entry name" value="PGBD"/>
</dbReference>
<dbReference type="PANTHER" id="PTHR47272">
    <property type="entry name" value="DDE_TNP_1_7 DOMAIN-CONTAINING PROTEIN"/>
    <property type="match status" value="1"/>
</dbReference>
<sequence length="367" mass="42126">MGLVEMPSIRMYWEKETRYPPVTEVMSRNRFQLLLSLIHFVDNETVSEETKKDRLWKIRPFLDMFRARCLQTTPAEHQSIDEMMIPYKGKFGNIRQYVRVELIQKLSEDGFLYAGTVRKNCLAKCNVLEENALKKGRGSHDFRVESKTNTVCVRWQDSKAVTLMSNYAGPEPMDKARRWDKSKKDYTNVDRPYIIREYNTRMGGVDMSFYTSGTVHNGKAFVVNRRAVLAGRNIGIGHRGLSKFAATMNMPPPMNENAYRDHVVAIHAAAEVVCKESMNHARQETKQFYEVEEDGNYNIGSSGAMDAAGCVAIFYRSVEQYGLRYIEFLGDGDSKAFNRVTEKEVYKGVKISKLECVGHVQKRICRA</sequence>
<organism evidence="3 4">
    <name type="scientific">Paramuricea clavata</name>
    <name type="common">Red gorgonian</name>
    <name type="synonym">Violescent sea-whip</name>
    <dbReference type="NCBI Taxonomy" id="317549"/>
    <lineage>
        <taxon>Eukaryota</taxon>
        <taxon>Metazoa</taxon>
        <taxon>Cnidaria</taxon>
        <taxon>Anthozoa</taxon>
        <taxon>Octocorallia</taxon>
        <taxon>Malacalcyonacea</taxon>
        <taxon>Plexauridae</taxon>
        <taxon>Paramuricea</taxon>
    </lineage>
</organism>
<keyword evidence="4" id="KW-1185">Reference proteome</keyword>
<evidence type="ECO:0000259" key="1">
    <source>
        <dbReference type="Pfam" id="PF13843"/>
    </source>
</evidence>
<dbReference type="AlphaFoldDB" id="A0A7D9J7L8"/>
<evidence type="ECO:0008006" key="5">
    <source>
        <dbReference type="Google" id="ProtNLM"/>
    </source>
</evidence>
<dbReference type="OrthoDB" id="6771323at2759"/>
<feature type="domain" description="PiggyBac transposable element-derived protein" evidence="1">
    <location>
        <begin position="97"/>
        <end position="206"/>
    </location>
</feature>
<protein>
    <recommendedName>
        <fullName evidence="5">PiggyBac transposable element-derived protein domain-containing protein</fullName>
    </recommendedName>
</protein>
<feature type="domain" description="Mutator-like transposase" evidence="2">
    <location>
        <begin position="296"/>
        <end position="366"/>
    </location>
</feature>
<gene>
    <name evidence="3" type="ORF">PACLA_8A026478</name>
</gene>
<name>A0A7D9J7L8_PARCT</name>
<accession>A0A7D9J7L8</accession>
<evidence type="ECO:0000313" key="3">
    <source>
        <dbReference type="EMBL" id="CAB4023629.1"/>
    </source>
</evidence>
<dbReference type="Pfam" id="PF13843">
    <property type="entry name" value="DDE_Tnp_1_7"/>
    <property type="match status" value="2"/>
</dbReference>
<evidence type="ECO:0000313" key="4">
    <source>
        <dbReference type="Proteomes" id="UP001152795"/>
    </source>
</evidence>
<comment type="caution">
    <text evidence="3">The sequence shown here is derived from an EMBL/GenBank/DDBJ whole genome shotgun (WGS) entry which is preliminary data.</text>
</comment>
<feature type="domain" description="PiggyBac transposable element-derived protein" evidence="1">
    <location>
        <begin position="1"/>
        <end position="93"/>
    </location>
</feature>
<proteinExistence type="predicted"/>
<evidence type="ECO:0000259" key="2">
    <source>
        <dbReference type="Pfam" id="PF20700"/>
    </source>
</evidence>
<dbReference type="EMBL" id="CACRXK020012597">
    <property type="protein sequence ID" value="CAB4023629.1"/>
    <property type="molecule type" value="Genomic_DNA"/>
</dbReference>
<dbReference type="InterPro" id="IPR049012">
    <property type="entry name" value="Mutator_transp_dom"/>
</dbReference>
<dbReference type="Proteomes" id="UP001152795">
    <property type="component" value="Unassembled WGS sequence"/>
</dbReference>
<reference evidence="3" key="1">
    <citation type="submission" date="2020-04" db="EMBL/GenBank/DDBJ databases">
        <authorList>
            <person name="Alioto T."/>
            <person name="Alioto T."/>
            <person name="Gomez Garrido J."/>
        </authorList>
    </citation>
    <scope>NUCLEOTIDE SEQUENCE</scope>
    <source>
        <strain evidence="3">A484AB</strain>
    </source>
</reference>
<dbReference type="Pfam" id="PF20700">
    <property type="entry name" value="Mutator"/>
    <property type="match status" value="1"/>
</dbReference>